<dbReference type="GO" id="GO:0003677">
    <property type="term" value="F:DNA binding"/>
    <property type="evidence" value="ECO:0007669"/>
    <property type="project" value="UniProtKB-UniRule"/>
</dbReference>
<dbReference type="PROSITE" id="PS50950">
    <property type="entry name" value="ZF_THAP"/>
    <property type="match status" value="1"/>
</dbReference>
<dbReference type="EMBL" id="JAACNH010000006">
    <property type="protein sequence ID" value="KAG8441087.1"/>
    <property type="molecule type" value="Genomic_DNA"/>
</dbReference>
<dbReference type="SMART" id="SM00980">
    <property type="entry name" value="THAP"/>
    <property type="match status" value="1"/>
</dbReference>
<evidence type="ECO:0000256" key="4">
    <source>
        <dbReference type="ARBA" id="ARBA00023125"/>
    </source>
</evidence>
<reference evidence="7" key="1">
    <citation type="thesis" date="2020" institute="ProQuest LLC" country="789 East Eisenhower Parkway, Ann Arbor, MI, USA">
        <title>Comparative Genomics and Chromosome Evolution.</title>
        <authorList>
            <person name="Mudd A.B."/>
        </authorList>
    </citation>
    <scope>NUCLEOTIDE SEQUENCE</scope>
    <source>
        <strain evidence="7">Female2</strain>
        <tissue evidence="7">Blood</tissue>
    </source>
</reference>
<dbReference type="Pfam" id="PF05485">
    <property type="entry name" value="THAP"/>
    <property type="match status" value="1"/>
</dbReference>
<protein>
    <recommendedName>
        <fullName evidence="6">THAP-type domain-containing protein</fullName>
    </recommendedName>
</protein>
<dbReference type="PANTHER" id="PTHR28624">
    <property type="entry name" value="COILED-COIL DOMAIN-CONTAINING PROTEIN 51"/>
    <property type="match status" value="1"/>
</dbReference>
<feature type="domain" description="THAP-type" evidence="6">
    <location>
        <begin position="26"/>
        <end position="119"/>
    </location>
</feature>
<evidence type="ECO:0000256" key="5">
    <source>
        <dbReference type="PROSITE-ProRule" id="PRU00309"/>
    </source>
</evidence>
<sequence length="147" mass="16866">NLVHFCYRQRPRTGYKLYTSTEQVTMVNCFVRGCPHKGGQKHLYPDVALHPFPNNIHRIRQWLQQTGQPFENFEETVAKIHKGAKASIHRMCSTHFTADQFRMKGSKRVLKQNAIPIIFPGTLLLMRNIPQINVTSPQLIVTSTAVP</sequence>
<evidence type="ECO:0000256" key="3">
    <source>
        <dbReference type="ARBA" id="ARBA00022833"/>
    </source>
</evidence>
<evidence type="ECO:0000313" key="7">
    <source>
        <dbReference type="EMBL" id="KAG8441087.1"/>
    </source>
</evidence>
<dbReference type="OrthoDB" id="9909776at2759"/>
<evidence type="ECO:0000256" key="1">
    <source>
        <dbReference type="ARBA" id="ARBA00022723"/>
    </source>
</evidence>
<gene>
    <name evidence="7" type="ORF">GDO86_006726</name>
</gene>
<dbReference type="Proteomes" id="UP000812440">
    <property type="component" value="Chromosome 3"/>
</dbReference>
<dbReference type="GO" id="GO:0008270">
    <property type="term" value="F:zinc ion binding"/>
    <property type="evidence" value="ECO:0007669"/>
    <property type="project" value="UniProtKB-KW"/>
</dbReference>
<feature type="non-terminal residue" evidence="7">
    <location>
        <position position="147"/>
    </location>
</feature>
<accession>A0A8T2JBY4</accession>
<dbReference type="SUPFAM" id="SSF57716">
    <property type="entry name" value="Glucocorticoid receptor-like (DNA-binding domain)"/>
    <property type="match status" value="1"/>
</dbReference>
<evidence type="ECO:0000313" key="8">
    <source>
        <dbReference type="Proteomes" id="UP000812440"/>
    </source>
</evidence>
<dbReference type="InterPro" id="IPR006612">
    <property type="entry name" value="THAP_Znf"/>
</dbReference>
<keyword evidence="4 5" id="KW-0238">DNA-binding</keyword>
<feature type="non-terminal residue" evidence="7">
    <location>
        <position position="1"/>
    </location>
</feature>
<name>A0A8T2JBY4_9PIPI</name>
<dbReference type="PANTHER" id="PTHR28624:SF1">
    <property type="entry name" value="MITOCHONDRIAL POTASSIUM CHANNEL"/>
    <property type="match status" value="1"/>
</dbReference>
<keyword evidence="1" id="KW-0479">Metal-binding</keyword>
<proteinExistence type="predicted"/>
<evidence type="ECO:0000259" key="6">
    <source>
        <dbReference type="PROSITE" id="PS50950"/>
    </source>
</evidence>
<dbReference type="InterPro" id="IPR037660">
    <property type="entry name" value="CCDC51"/>
</dbReference>
<evidence type="ECO:0000256" key="2">
    <source>
        <dbReference type="ARBA" id="ARBA00022771"/>
    </source>
</evidence>
<comment type="caution">
    <text evidence="7">The sequence shown here is derived from an EMBL/GenBank/DDBJ whole genome shotgun (WGS) entry which is preliminary data.</text>
</comment>
<organism evidence="7 8">
    <name type="scientific">Hymenochirus boettgeri</name>
    <name type="common">Congo dwarf clawed frog</name>
    <dbReference type="NCBI Taxonomy" id="247094"/>
    <lineage>
        <taxon>Eukaryota</taxon>
        <taxon>Metazoa</taxon>
        <taxon>Chordata</taxon>
        <taxon>Craniata</taxon>
        <taxon>Vertebrata</taxon>
        <taxon>Euteleostomi</taxon>
        <taxon>Amphibia</taxon>
        <taxon>Batrachia</taxon>
        <taxon>Anura</taxon>
        <taxon>Pipoidea</taxon>
        <taxon>Pipidae</taxon>
        <taxon>Pipinae</taxon>
        <taxon>Hymenochirus</taxon>
    </lineage>
</organism>
<dbReference type="AlphaFoldDB" id="A0A8T2JBY4"/>
<keyword evidence="3" id="KW-0862">Zinc</keyword>
<keyword evidence="8" id="KW-1185">Reference proteome</keyword>
<dbReference type="SMART" id="SM00692">
    <property type="entry name" value="DM3"/>
    <property type="match status" value="1"/>
</dbReference>
<keyword evidence="2 5" id="KW-0863">Zinc-finger</keyword>